<organism evidence="2 3">
    <name type="scientific">Rhizophagus irregularis</name>
    <dbReference type="NCBI Taxonomy" id="588596"/>
    <lineage>
        <taxon>Eukaryota</taxon>
        <taxon>Fungi</taxon>
        <taxon>Fungi incertae sedis</taxon>
        <taxon>Mucoromycota</taxon>
        <taxon>Glomeromycotina</taxon>
        <taxon>Glomeromycetes</taxon>
        <taxon>Glomerales</taxon>
        <taxon>Glomeraceae</taxon>
        <taxon>Rhizophagus</taxon>
    </lineage>
</organism>
<feature type="region of interest" description="Disordered" evidence="1">
    <location>
        <begin position="89"/>
        <end position="115"/>
    </location>
</feature>
<gene>
    <name evidence="2" type="ORF">CHRIB12_LOCUS7621</name>
</gene>
<comment type="caution">
    <text evidence="2">The sequence shown here is derived from an EMBL/GenBank/DDBJ whole genome shotgun (WGS) entry which is preliminary data.</text>
</comment>
<feature type="region of interest" description="Disordered" evidence="1">
    <location>
        <begin position="40"/>
        <end position="68"/>
    </location>
</feature>
<dbReference type="EMBL" id="CAGKOT010000013">
    <property type="protein sequence ID" value="CAB5359141.1"/>
    <property type="molecule type" value="Genomic_DNA"/>
</dbReference>
<name>A0A915Z200_9GLOM</name>
<accession>A0A915Z200</accession>
<dbReference type="OrthoDB" id="2329412at2759"/>
<protein>
    <submittedName>
        <fullName evidence="2">Uncharacterized protein</fullName>
    </submittedName>
</protein>
<dbReference type="Proteomes" id="UP000684084">
    <property type="component" value="Unassembled WGS sequence"/>
</dbReference>
<feature type="compositionally biased region" description="Low complexity" evidence="1">
    <location>
        <begin position="40"/>
        <end position="52"/>
    </location>
</feature>
<evidence type="ECO:0000313" key="3">
    <source>
        <dbReference type="Proteomes" id="UP000684084"/>
    </source>
</evidence>
<reference evidence="2" key="1">
    <citation type="submission" date="2020-05" db="EMBL/GenBank/DDBJ databases">
        <authorList>
            <person name="Rincon C."/>
            <person name="Sanders R I."/>
            <person name="Robbins C."/>
            <person name="Chaturvedi A."/>
        </authorList>
    </citation>
    <scope>NUCLEOTIDE SEQUENCE</scope>
    <source>
        <strain evidence="2">CHB12</strain>
    </source>
</reference>
<evidence type="ECO:0000313" key="2">
    <source>
        <dbReference type="EMBL" id="CAB5359141.1"/>
    </source>
</evidence>
<dbReference type="AlphaFoldDB" id="A0A915Z200"/>
<feature type="compositionally biased region" description="Polar residues" evidence="1">
    <location>
        <begin position="90"/>
        <end position="108"/>
    </location>
</feature>
<evidence type="ECO:0000256" key="1">
    <source>
        <dbReference type="SAM" id="MobiDB-lite"/>
    </source>
</evidence>
<sequence>MSNKLFTSKIYEFENLPEPKNATEEEQTAFYTTRSYDFSISSNSSNLGKSSNRYTSINFKDNDSEESPRLFKKLKIENVDIQNDHEREIMQQQSNIGINDEAQNNPNLHSEEKDK</sequence>
<proteinExistence type="predicted"/>